<sequence>MDILANAKEVSKKGNAQIIEEAALIRLAYGIDGVIHWTTNTVNSVDALRTVTRSVMSYLFSTFEQQSSLDYLQTFYDQISELLEHKYEDKINCTAALSAMIEESLDAYSRHRNELPKTLDEIRQTLDTARLYHLEIILDLDNRQIFPLVQTPDQRHFSGVNLECLAGYSDLLGIHPNLTQISLRLFGDSGPSGLLKAISANVNGDVIERSCKDSCGVDYLIARLARVELLLDARDSNLHPNVLRTSRKIQEMKSAKEKNNLLDSLREIMPSLRLQSKAQLCFEYDLDVDKCLTYSELYTVGIAIASMKDQDIEELRDSISRTFTLLCRTLFQPIAFRDCMLTIQCISMLSQKHVRLLNAWQDSLVNHVKPRIITQWHIDNLLSAISAKSSHLEDQINERYSAMLYIGLCRLFGNILAIHRTKIGGRYHLVILALKSLLHCLFIPYKPTDSSLDTPSVFTEPHAAAYTRLLTTLCDPTVSSVTRSKKRSRFELNDETKKAKSIAGQHLPYLIMEYCTCQLKGRLLPEMKAALDPGLHAVMAVMSQEVMRTMNAAMDESGRAVWKALYEDYMRLGRSGMV</sequence>
<comment type="caution">
    <text evidence="2">The sequence shown here is derived from an EMBL/GenBank/DDBJ whole genome shotgun (WGS) entry which is preliminary data.</text>
</comment>
<dbReference type="GO" id="GO:0005730">
    <property type="term" value="C:nucleolus"/>
    <property type="evidence" value="ECO:0007669"/>
    <property type="project" value="TreeGrafter"/>
</dbReference>
<evidence type="ECO:0000259" key="1">
    <source>
        <dbReference type="Pfam" id="PF10441"/>
    </source>
</evidence>
<dbReference type="GO" id="GO:0042254">
    <property type="term" value="P:ribosome biogenesis"/>
    <property type="evidence" value="ECO:0007669"/>
    <property type="project" value="TreeGrafter"/>
</dbReference>
<gene>
    <name evidence="2" type="ORF">OEA41_000660</name>
</gene>
<dbReference type="PANTHER" id="PTHR15682">
    <property type="entry name" value="UNHEALTHY RIBOSOME BIOGENESIS PROTEIN 2 HOMOLOG"/>
    <property type="match status" value="1"/>
</dbReference>
<protein>
    <recommendedName>
        <fullName evidence="1">Nucleolar 27S pre-rRNA processing Urb2/Npa2 C-terminal domain-containing protein</fullName>
    </recommendedName>
</protein>
<dbReference type="AlphaFoldDB" id="A0AAD9ZIL9"/>
<feature type="domain" description="Nucleolar 27S pre-rRNA processing Urb2/Npa2 C-terminal" evidence="1">
    <location>
        <begin position="367"/>
        <end position="574"/>
    </location>
</feature>
<dbReference type="PANTHER" id="PTHR15682:SF2">
    <property type="entry name" value="UNHEALTHY RIBOSOME BIOGENESIS PROTEIN 2 HOMOLOG"/>
    <property type="match status" value="1"/>
</dbReference>
<dbReference type="Proteomes" id="UP001276659">
    <property type="component" value="Unassembled WGS sequence"/>
</dbReference>
<name>A0AAD9ZIL9_9LECA</name>
<proteinExistence type="predicted"/>
<dbReference type="InterPro" id="IPR052609">
    <property type="entry name" value="Ribosome_Biogenesis_Reg"/>
</dbReference>
<dbReference type="Pfam" id="PF10441">
    <property type="entry name" value="Urb2"/>
    <property type="match status" value="1"/>
</dbReference>
<keyword evidence="3" id="KW-1185">Reference proteome</keyword>
<accession>A0AAD9ZIL9</accession>
<evidence type="ECO:0000313" key="3">
    <source>
        <dbReference type="Proteomes" id="UP001276659"/>
    </source>
</evidence>
<evidence type="ECO:0000313" key="2">
    <source>
        <dbReference type="EMBL" id="KAK3178523.1"/>
    </source>
</evidence>
<reference evidence="2" key="1">
    <citation type="submission" date="2022-11" db="EMBL/GenBank/DDBJ databases">
        <title>Chromosomal genome sequence assembly and mating type (MAT) locus characterization of the leprose asexual lichenized fungus Lepraria neglecta (Nyl.) Erichsen.</title>
        <authorList>
            <person name="Allen J.L."/>
            <person name="Pfeffer B."/>
        </authorList>
    </citation>
    <scope>NUCLEOTIDE SEQUENCE</scope>
    <source>
        <strain evidence="2">Allen 5258</strain>
    </source>
</reference>
<organism evidence="2 3">
    <name type="scientific">Lepraria neglecta</name>
    <dbReference type="NCBI Taxonomy" id="209136"/>
    <lineage>
        <taxon>Eukaryota</taxon>
        <taxon>Fungi</taxon>
        <taxon>Dikarya</taxon>
        <taxon>Ascomycota</taxon>
        <taxon>Pezizomycotina</taxon>
        <taxon>Lecanoromycetes</taxon>
        <taxon>OSLEUM clade</taxon>
        <taxon>Lecanoromycetidae</taxon>
        <taxon>Lecanorales</taxon>
        <taxon>Lecanorineae</taxon>
        <taxon>Stereocaulaceae</taxon>
        <taxon>Lepraria</taxon>
    </lineage>
</organism>
<dbReference type="EMBL" id="JASNWA010000003">
    <property type="protein sequence ID" value="KAK3178523.1"/>
    <property type="molecule type" value="Genomic_DNA"/>
</dbReference>
<dbReference type="InterPro" id="IPR018849">
    <property type="entry name" value="Urb2/Npa2_C"/>
</dbReference>